<gene>
    <name evidence="9" type="ORF">BON22_4007</name>
    <name evidence="8" type="ORF">CYFA0S_14e00584g</name>
</gene>
<name>A0A061B2M5_CYBFA</name>
<dbReference type="InterPro" id="IPR029479">
    <property type="entry name" value="Nitroreductase"/>
</dbReference>
<evidence type="ECO:0000313" key="9">
    <source>
        <dbReference type="EMBL" id="ONH66052.1"/>
    </source>
</evidence>
<dbReference type="CDD" id="cd02140">
    <property type="entry name" value="Frm2-like"/>
    <property type="match status" value="1"/>
</dbReference>
<reference evidence="8" key="1">
    <citation type="journal article" date="2014" name="Genome Announc.">
        <title>Genome sequence of the yeast Cyberlindnera fabianii (Hansenula fabianii).</title>
        <authorList>
            <person name="Freel K.C."/>
            <person name="Sarilar V."/>
            <person name="Neuveglise C."/>
            <person name="Devillers H."/>
            <person name="Friedrich A."/>
            <person name="Schacherer J."/>
        </authorList>
    </citation>
    <scope>NUCLEOTIDE SEQUENCE</scope>
    <source>
        <strain evidence="8">YJS4271</strain>
    </source>
</reference>
<keyword evidence="4" id="KW-0963">Cytoplasm</keyword>
<dbReference type="PANTHER" id="PTHR43035">
    <property type="entry name" value="FATTY ACID REPRESSION MUTANT PROTEIN 2-RELATED"/>
    <property type="match status" value="1"/>
</dbReference>
<dbReference type="Proteomes" id="UP000189513">
    <property type="component" value="Unassembled WGS sequence"/>
</dbReference>
<dbReference type="STRING" id="36022.A0A061B2M5"/>
<evidence type="ECO:0000313" key="10">
    <source>
        <dbReference type="Proteomes" id="UP000189513"/>
    </source>
</evidence>
<dbReference type="InterPro" id="IPR033877">
    <property type="entry name" value="Frm2/Hbn1"/>
</dbReference>
<dbReference type="FunFam" id="3.40.109.10:FF:000001">
    <property type="entry name" value="Nitroreductase family"/>
    <property type="match status" value="1"/>
</dbReference>
<sequence length="194" mass="21296">MSALSTFIKTYNTRRTQYQLKKALPQGVTIEQVQSIVQEFVKHTPTSFNMQSLRAVVITGALHEAVWKAVADALPTDDAKRRPLSAKDEAYGSVIFFDDSTTIKGMQEKFAVYADYFPIFAATSNGAAQINTWAAIGELGLGGHLQHYNPFVEAALKGKVPESWTVQAQLVFGVPTAEAGPKQFIENEVKVLSE</sequence>
<feature type="domain" description="Nitroreductase" evidence="7">
    <location>
        <begin position="14"/>
        <end position="173"/>
    </location>
</feature>
<reference evidence="9" key="3">
    <citation type="submission" date="2017-01" db="EMBL/GenBank/DDBJ databases">
        <authorList>
            <person name="Mah S.A."/>
            <person name="Swanson W.J."/>
            <person name="Moy G.W."/>
            <person name="Vacquier V.D."/>
        </authorList>
    </citation>
    <scope>NUCLEOTIDE SEQUENCE [LARGE SCALE GENOMIC DNA]</scope>
    <source>
        <strain evidence="9">65</strain>
    </source>
</reference>
<comment type="similarity">
    <text evidence="3">Belongs to the nitroreductase family.</text>
</comment>
<evidence type="ECO:0000259" key="7">
    <source>
        <dbReference type="Pfam" id="PF00881"/>
    </source>
</evidence>
<dbReference type="OrthoDB" id="2138173at2759"/>
<evidence type="ECO:0000256" key="4">
    <source>
        <dbReference type="ARBA" id="ARBA00022490"/>
    </source>
</evidence>
<dbReference type="GO" id="GO:0005737">
    <property type="term" value="C:cytoplasm"/>
    <property type="evidence" value="ECO:0007669"/>
    <property type="project" value="UniProtKB-SubCell"/>
</dbReference>
<dbReference type="Pfam" id="PF00881">
    <property type="entry name" value="Nitroreductase"/>
    <property type="match status" value="1"/>
</dbReference>
<dbReference type="OMA" id="EHANAMH"/>
<dbReference type="GO" id="GO:0005634">
    <property type="term" value="C:nucleus"/>
    <property type="evidence" value="ECO:0007669"/>
    <property type="project" value="UniProtKB-SubCell"/>
</dbReference>
<dbReference type="EMBL" id="LK052899">
    <property type="protein sequence ID" value="CDR44184.1"/>
    <property type="molecule type" value="Genomic_DNA"/>
</dbReference>
<evidence type="ECO:0000256" key="5">
    <source>
        <dbReference type="ARBA" id="ARBA00023002"/>
    </source>
</evidence>
<evidence type="ECO:0000256" key="2">
    <source>
        <dbReference type="ARBA" id="ARBA00004496"/>
    </source>
</evidence>
<dbReference type="GO" id="GO:0034599">
    <property type="term" value="P:cellular response to oxidative stress"/>
    <property type="evidence" value="ECO:0007669"/>
    <property type="project" value="InterPro"/>
</dbReference>
<dbReference type="InterPro" id="IPR000415">
    <property type="entry name" value="Nitroreductase-like"/>
</dbReference>
<keyword evidence="5" id="KW-0560">Oxidoreductase</keyword>
<dbReference type="PANTHER" id="PTHR43035:SF1">
    <property type="entry name" value="FATTY ACID REPRESSION MUTANT PROTEIN 2-RELATED"/>
    <property type="match status" value="1"/>
</dbReference>
<proteinExistence type="inferred from homology"/>
<keyword evidence="10" id="KW-1185">Reference proteome</keyword>
<accession>A0A061B2M5</accession>
<evidence type="ECO:0000256" key="1">
    <source>
        <dbReference type="ARBA" id="ARBA00004123"/>
    </source>
</evidence>
<dbReference type="VEuPathDB" id="FungiDB:BON22_4007"/>
<organism evidence="8">
    <name type="scientific">Cyberlindnera fabianii</name>
    <name type="common">Yeast</name>
    <name type="synonym">Hansenula fabianii</name>
    <dbReference type="NCBI Taxonomy" id="36022"/>
    <lineage>
        <taxon>Eukaryota</taxon>
        <taxon>Fungi</taxon>
        <taxon>Dikarya</taxon>
        <taxon>Ascomycota</taxon>
        <taxon>Saccharomycotina</taxon>
        <taxon>Saccharomycetes</taxon>
        <taxon>Phaffomycetales</taxon>
        <taxon>Phaffomycetaceae</taxon>
        <taxon>Cyberlindnera</taxon>
    </lineage>
</organism>
<evidence type="ECO:0000256" key="6">
    <source>
        <dbReference type="ARBA" id="ARBA00023242"/>
    </source>
</evidence>
<reference evidence="10" key="2">
    <citation type="journal article" date="2017" name="Genome Announc.">
        <title>Genome sequences of Cyberlindnera fabianii 65, Pichia kudriavzevii 129, and Saccharomyces cerevisiae 131 isolated from fermented masau fruits in Zimbabwe.</title>
        <authorList>
            <person name="van Rijswijck I.M.H."/>
            <person name="Derks M.F.L."/>
            <person name="Abee T."/>
            <person name="de Ridder D."/>
            <person name="Smid E.J."/>
        </authorList>
    </citation>
    <scope>NUCLEOTIDE SEQUENCE [LARGE SCALE GENOMIC DNA]</scope>
    <source>
        <strain evidence="10">65</strain>
    </source>
</reference>
<dbReference type="GO" id="GO:0016491">
    <property type="term" value="F:oxidoreductase activity"/>
    <property type="evidence" value="ECO:0007669"/>
    <property type="project" value="UniProtKB-KW"/>
</dbReference>
<dbReference type="Gene3D" id="3.40.109.10">
    <property type="entry name" value="NADH Oxidase"/>
    <property type="match status" value="1"/>
</dbReference>
<keyword evidence="6" id="KW-0539">Nucleus</keyword>
<dbReference type="SUPFAM" id="SSF55469">
    <property type="entry name" value="FMN-dependent nitroreductase-like"/>
    <property type="match status" value="1"/>
</dbReference>
<dbReference type="AlphaFoldDB" id="A0A061B2M5"/>
<dbReference type="EMBL" id="MPUK01000008">
    <property type="protein sequence ID" value="ONH66052.1"/>
    <property type="molecule type" value="Genomic_DNA"/>
</dbReference>
<comment type="subcellular location">
    <subcellularLocation>
        <location evidence="2">Cytoplasm</location>
    </subcellularLocation>
    <subcellularLocation>
        <location evidence="1">Nucleus</location>
    </subcellularLocation>
</comment>
<evidence type="ECO:0000256" key="3">
    <source>
        <dbReference type="ARBA" id="ARBA00007118"/>
    </source>
</evidence>
<protein>
    <submittedName>
        <fullName evidence="8">CYFA0S14e00584g1_1</fullName>
    </submittedName>
    <submittedName>
        <fullName evidence="9">Putative nitroreductase HBN1</fullName>
    </submittedName>
</protein>
<evidence type="ECO:0000313" key="8">
    <source>
        <dbReference type="EMBL" id="CDR44184.1"/>
    </source>
</evidence>